<sequence>MKKVIWLFTISLLLVACSEGNSDEENNGINVEKGKNQVEITLPADIIEAEEKDMDEIIADAEENGIDEVVKNQDGSLTYKMPKEKHEEMMEQLEEQIKNIMETIRGEKYPSIQKAETDESFTEFTVKVDKGSFENSLDGLSVVQLGMGGVYYQLFNGTKLEEIEVKVFIENNETNEVIDIFVFPKVLMETENRK</sequence>
<keyword evidence="1" id="KW-0175">Coiled coil</keyword>
<protein>
    <recommendedName>
        <fullName evidence="4">Antigen I/II N-terminal domain-containing protein</fullName>
    </recommendedName>
</protein>
<evidence type="ECO:0000313" key="2">
    <source>
        <dbReference type="EMBL" id="GGH71854.1"/>
    </source>
</evidence>
<name>A0A8J3EKB7_9BACI</name>
<accession>A0A8J3EKB7</accession>
<dbReference type="EMBL" id="BMEV01000010">
    <property type="protein sequence ID" value="GGH71854.1"/>
    <property type="molecule type" value="Genomic_DNA"/>
</dbReference>
<gene>
    <name evidence="2" type="ORF">GCM10010978_08210</name>
</gene>
<feature type="coiled-coil region" evidence="1">
    <location>
        <begin position="44"/>
        <end position="103"/>
    </location>
</feature>
<reference evidence="2" key="2">
    <citation type="submission" date="2020-09" db="EMBL/GenBank/DDBJ databases">
        <authorList>
            <person name="Sun Q."/>
            <person name="Zhou Y."/>
        </authorList>
    </citation>
    <scope>NUCLEOTIDE SEQUENCE</scope>
    <source>
        <strain evidence="2">CGMCC 1.12360</strain>
    </source>
</reference>
<evidence type="ECO:0000313" key="3">
    <source>
        <dbReference type="Proteomes" id="UP000602050"/>
    </source>
</evidence>
<organism evidence="2 3">
    <name type="scientific">Compostibacillus humi</name>
    <dbReference type="NCBI Taxonomy" id="1245525"/>
    <lineage>
        <taxon>Bacteria</taxon>
        <taxon>Bacillati</taxon>
        <taxon>Bacillota</taxon>
        <taxon>Bacilli</taxon>
        <taxon>Bacillales</taxon>
        <taxon>Bacillaceae</taxon>
        <taxon>Compostibacillus</taxon>
    </lineage>
</organism>
<comment type="caution">
    <text evidence="2">The sequence shown here is derived from an EMBL/GenBank/DDBJ whole genome shotgun (WGS) entry which is preliminary data.</text>
</comment>
<keyword evidence="3" id="KW-1185">Reference proteome</keyword>
<evidence type="ECO:0000256" key="1">
    <source>
        <dbReference type="SAM" id="Coils"/>
    </source>
</evidence>
<reference evidence="2" key="1">
    <citation type="journal article" date="2014" name="Int. J. Syst. Evol. Microbiol.">
        <title>Complete genome sequence of Corynebacterium casei LMG S-19264T (=DSM 44701T), isolated from a smear-ripened cheese.</title>
        <authorList>
            <consortium name="US DOE Joint Genome Institute (JGI-PGF)"/>
            <person name="Walter F."/>
            <person name="Albersmeier A."/>
            <person name="Kalinowski J."/>
            <person name="Ruckert C."/>
        </authorList>
    </citation>
    <scope>NUCLEOTIDE SEQUENCE</scope>
    <source>
        <strain evidence="2">CGMCC 1.12360</strain>
    </source>
</reference>
<dbReference type="PROSITE" id="PS51257">
    <property type="entry name" value="PROKAR_LIPOPROTEIN"/>
    <property type="match status" value="1"/>
</dbReference>
<evidence type="ECO:0008006" key="4">
    <source>
        <dbReference type="Google" id="ProtNLM"/>
    </source>
</evidence>
<dbReference type="RefSeq" id="WP_188391106.1">
    <property type="nucleotide sequence ID" value="NZ_BMEV01000010.1"/>
</dbReference>
<proteinExistence type="predicted"/>
<dbReference type="AlphaFoldDB" id="A0A8J3EKB7"/>
<dbReference type="Proteomes" id="UP000602050">
    <property type="component" value="Unassembled WGS sequence"/>
</dbReference>